<protein>
    <recommendedName>
        <fullName evidence="3">Four helix bundle protein</fullName>
    </recommendedName>
</protein>
<dbReference type="Proteomes" id="UP000179069">
    <property type="component" value="Unassembled WGS sequence"/>
</dbReference>
<evidence type="ECO:0000313" key="1">
    <source>
        <dbReference type="EMBL" id="OGY16669.1"/>
    </source>
</evidence>
<dbReference type="Pfam" id="PF05635">
    <property type="entry name" value="23S_rRNA_IVP"/>
    <property type="match status" value="1"/>
</dbReference>
<evidence type="ECO:0000313" key="2">
    <source>
        <dbReference type="Proteomes" id="UP000179069"/>
    </source>
</evidence>
<evidence type="ECO:0008006" key="3">
    <source>
        <dbReference type="Google" id="ProtNLM"/>
    </source>
</evidence>
<dbReference type="NCBIfam" id="TIGR02436">
    <property type="entry name" value="four helix bundle protein"/>
    <property type="match status" value="1"/>
</dbReference>
<gene>
    <name evidence="1" type="ORF">A2785_01775</name>
</gene>
<sequence>MMSISSKERARFLQISIGSIGEVIAIADLALELNYLSSTQHEKILLQSEIIIKRLYGVKRKKPS</sequence>
<dbReference type="InterPro" id="IPR036583">
    <property type="entry name" value="23S_rRNA_IVS_sf"/>
</dbReference>
<comment type="caution">
    <text evidence="1">The sequence shown here is derived from an EMBL/GenBank/DDBJ whole genome shotgun (WGS) entry which is preliminary data.</text>
</comment>
<dbReference type="AlphaFoldDB" id="A0A1G1VMN3"/>
<proteinExistence type="predicted"/>
<dbReference type="EMBL" id="MHCI01000012">
    <property type="protein sequence ID" value="OGY16669.1"/>
    <property type="molecule type" value="Genomic_DNA"/>
</dbReference>
<dbReference type="InterPro" id="IPR012657">
    <property type="entry name" value="23S_rRNA-intervening_sequence"/>
</dbReference>
<organism evidence="1 2">
    <name type="scientific">Candidatus Chisholmbacteria bacterium RIFCSPHIGHO2_01_FULL_49_18</name>
    <dbReference type="NCBI Taxonomy" id="1797590"/>
    <lineage>
        <taxon>Bacteria</taxon>
        <taxon>Candidatus Chisholmiibacteriota</taxon>
    </lineage>
</organism>
<accession>A0A1G1VMN3</accession>
<dbReference type="SUPFAM" id="SSF158446">
    <property type="entry name" value="IVS-encoded protein-like"/>
    <property type="match status" value="1"/>
</dbReference>
<reference evidence="1 2" key="1">
    <citation type="journal article" date="2016" name="Nat. Commun.">
        <title>Thousands of microbial genomes shed light on interconnected biogeochemical processes in an aquifer system.</title>
        <authorList>
            <person name="Anantharaman K."/>
            <person name="Brown C.T."/>
            <person name="Hug L.A."/>
            <person name="Sharon I."/>
            <person name="Castelle C.J."/>
            <person name="Probst A.J."/>
            <person name="Thomas B.C."/>
            <person name="Singh A."/>
            <person name="Wilkins M.J."/>
            <person name="Karaoz U."/>
            <person name="Brodie E.L."/>
            <person name="Williams K.H."/>
            <person name="Hubbard S.S."/>
            <person name="Banfield J.F."/>
        </authorList>
    </citation>
    <scope>NUCLEOTIDE SEQUENCE [LARGE SCALE GENOMIC DNA]</scope>
</reference>
<name>A0A1G1VMN3_9BACT</name>
<dbReference type="Gene3D" id="1.20.1440.60">
    <property type="entry name" value="23S rRNA-intervening sequence"/>
    <property type="match status" value="1"/>
</dbReference>